<keyword evidence="2" id="KW-0808">Transferase</keyword>
<evidence type="ECO:0000256" key="4">
    <source>
        <dbReference type="ARBA" id="ARBA00022763"/>
    </source>
</evidence>
<accession>A0A2G8L9I1</accession>
<dbReference type="GO" id="GO:0003887">
    <property type="term" value="F:DNA-directed DNA polymerase activity"/>
    <property type="evidence" value="ECO:0007669"/>
    <property type="project" value="TreeGrafter"/>
</dbReference>
<keyword evidence="6" id="KW-0539">Nucleus</keyword>
<proteinExistence type="predicted"/>
<organism evidence="7 8">
    <name type="scientific">Stichopus japonicus</name>
    <name type="common">Sea cucumber</name>
    <dbReference type="NCBI Taxonomy" id="307972"/>
    <lineage>
        <taxon>Eukaryota</taxon>
        <taxon>Metazoa</taxon>
        <taxon>Echinodermata</taxon>
        <taxon>Eleutherozoa</taxon>
        <taxon>Echinozoa</taxon>
        <taxon>Holothuroidea</taxon>
        <taxon>Aspidochirotacea</taxon>
        <taxon>Aspidochirotida</taxon>
        <taxon>Stichopodidae</taxon>
        <taxon>Apostichopus</taxon>
    </lineage>
</organism>
<comment type="caution">
    <text evidence="7">The sequence shown here is derived from an EMBL/GenBank/DDBJ whole genome shotgun (WGS) entry which is preliminary data.</text>
</comment>
<evidence type="ECO:0000256" key="1">
    <source>
        <dbReference type="ARBA" id="ARBA00004123"/>
    </source>
</evidence>
<dbReference type="InterPro" id="IPR043128">
    <property type="entry name" value="Rev_trsase/Diguanyl_cyclase"/>
</dbReference>
<dbReference type="GO" id="GO:0042276">
    <property type="term" value="P:error-prone translesion synthesis"/>
    <property type="evidence" value="ECO:0007669"/>
    <property type="project" value="TreeGrafter"/>
</dbReference>
<protein>
    <submittedName>
        <fullName evidence="7">Putative DNA polymerase eta</fullName>
    </submittedName>
</protein>
<reference evidence="7 8" key="1">
    <citation type="journal article" date="2017" name="PLoS Biol.">
        <title>The sea cucumber genome provides insights into morphological evolution and visceral regeneration.</title>
        <authorList>
            <person name="Zhang X."/>
            <person name="Sun L."/>
            <person name="Yuan J."/>
            <person name="Sun Y."/>
            <person name="Gao Y."/>
            <person name="Zhang L."/>
            <person name="Li S."/>
            <person name="Dai H."/>
            <person name="Hamel J.F."/>
            <person name="Liu C."/>
            <person name="Yu Y."/>
            <person name="Liu S."/>
            <person name="Lin W."/>
            <person name="Guo K."/>
            <person name="Jin S."/>
            <person name="Xu P."/>
            <person name="Storey K.B."/>
            <person name="Huan P."/>
            <person name="Zhang T."/>
            <person name="Zhou Y."/>
            <person name="Zhang J."/>
            <person name="Lin C."/>
            <person name="Li X."/>
            <person name="Xing L."/>
            <person name="Huo D."/>
            <person name="Sun M."/>
            <person name="Wang L."/>
            <person name="Mercier A."/>
            <person name="Li F."/>
            <person name="Yang H."/>
            <person name="Xiang J."/>
        </authorList>
    </citation>
    <scope>NUCLEOTIDE SEQUENCE [LARGE SCALE GENOMIC DNA]</scope>
    <source>
        <strain evidence="7">Shaxun</strain>
        <tissue evidence="7">Muscle</tissue>
    </source>
</reference>
<dbReference type="PANTHER" id="PTHR45873:SF1">
    <property type="entry name" value="DNA POLYMERASE ETA"/>
    <property type="match status" value="1"/>
</dbReference>
<dbReference type="InterPro" id="IPR052230">
    <property type="entry name" value="DNA_polymerase_eta"/>
</dbReference>
<keyword evidence="5" id="KW-0234">DNA repair</keyword>
<evidence type="ECO:0000256" key="6">
    <source>
        <dbReference type="ARBA" id="ARBA00023242"/>
    </source>
</evidence>
<dbReference type="GO" id="GO:0035861">
    <property type="term" value="C:site of double-strand break"/>
    <property type="evidence" value="ECO:0007669"/>
    <property type="project" value="TreeGrafter"/>
</dbReference>
<dbReference type="Proteomes" id="UP000230750">
    <property type="component" value="Unassembled WGS sequence"/>
</dbReference>
<dbReference type="GO" id="GO:0005657">
    <property type="term" value="C:replication fork"/>
    <property type="evidence" value="ECO:0007669"/>
    <property type="project" value="TreeGrafter"/>
</dbReference>
<dbReference type="GO" id="GO:0046872">
    <property type="term" value="F:metal ion binding"/>
    <property type="evidence" value="ECO:0007669"/>
    <property type="project" value="UniProtKB-KW"/>
</dbReference>
<evidence type="ECO:0000256" key="2">
    <source>
        <dbReference type="ARBA" id="ARBA00022679"/>
    </source>
</evidence>
<keyword evidence="3" id="KW-0479">Metal-binding</keyword>
<gene>
    <name evidence="7" type="ORF">BSL78_06186</name>
</gene>
<dbReference type="AlphaFoldDB" id="A0A2G8L9I1"/>
<dbReference type="OrthoDB" id="5829345at2759"/>
<keyword evidence="4" id="KW-0227">DNA damage</keyword>
<evidence type="ECO:0000256" key="3">
    <source>
        <dbReference type="ARBA" id="ARBA00022723"/>
    </source>
</evidence>
<dbReference type="PANTHER" id="PTHR45873">
    <property type="entry name" value="DNA POLYMERASE ETA"/>
    <property type="match status" value="1"/>
</dbReference>
<dbReference type="EMBL" id="MRZV01000160">
    <property type="protein sequence ID" value="PIK56923.1"/>
    <property type="molecule type" value="Genomic_DNA"/>
</dbReference>
<sequence>MQELNRNAFHLCHHLQMLSKLVCGLNKPRKQSVLPHDFVNVLFRDLPIVKVRGLGGKLGASVAEGLMLSIWGPPAIL</sequence>
<evidence type="ECO:0000313" key="7">
    <source>
        <dbReference type="EMBL" id="PIK56923.1"/>
    </source>
</evidence>
<dbReference type="SUPFAM" id="SSF56672">
    <property type="entry name" value="DNA/RNA polymerases"/>
    <property type="match status" value="1"/>
</dbReference>
<dbReference type="GO" id="GO:0009314">
    <property type="term" value="P:response to radiation"/>
    <property type="evidence" value="ECO:0007669"/>
    <property type="project" value="TreeGrafter"/>
</dbReference>
<dbReference type="GO" id="GO:0005634">
    <property type="term" value="C:nucleus"/>
    <property type="evidence" value="ECO:0007669"/>
    <property type="project" value="UniProtKB-SubCell"/>
</dbReference>
<evidence type="ECO:0000313" key="8">
    <source>
        <dbReference type="Proteomes" id="UP000230750"/>
    </source>
</evidence>
<dbReference type="STRING" id="307972.A0A2G8L9I1"/>
<dbReference type="InterPro" id="IPR043502">
    <property type="entry name" value="DNA/RNA_pol_sf"/>
</dbReference>
<keyword evidence="8" id="KW-1185">Reference proteome</keyword>
<name>A0A2G8L9I1_STIJA</name>
<dbReference type="GO" id="GO:0006281">
    <property type="term" value="P:DNA repair"/>
    <property type="evidence" value="ECO:0007669"/>
    <property type="project" value="UniProtKB-KW"/>
</dbReference>
<comment type="subcellular location">
    <subcellularLocation>
        <location evidence="1">Nucleus</location>
    </subcellularLocation>
</comment>
<evidence type="ECO:0000256" key="5">
    <source>
        <dbReference type="ARBA" id="ARBA00023204"/>
    </source>
</evidence>
<dbReference type="Gene3D" id="3.30.70.270">
    <property type="match status" value="1"/>
</dbReference>